<evidence type="ECO:0000256" key="1">
    <source>
        <dbReference type="ARBA" id="ARBA00023015"/>
    </source>
</evidence>
<name>A0A3R7II77_9EURO</name>
<dbReference type="PANTHER" id="PTHR47657:SF11">
    <property type="entry name" value="FINGER DOMAIN PROTEIN, PUTATIVE (AFU_ORTHOLOGUE AFUA_1G01650)-RELATED"/>
    <property type="match status" value="1"/>
</dbReference>
<sequence>MASTCPSEVRERRTRRSRFGCRNCKLRKLKCDESKPQCKRCRSFGVLCNFMSNVPDLQPIAADTGRPLVVRGKAELQPPVASAVWTSDESTFYQLNAKCQDFITRYLGRSLITPNDPNMIHVNRKLLRLAFAYPFLMHASLAVAFTYDRHLNSTLGCRRSLGECYHWTQSTALLNRRLREPIEAKDKDAIWGTAAALAILTFASTDACTPEESWPLKSSDQSDLDWLRMSKGKMSLWHIVNPLRPDSLFCVMAATFAQMHSPMPESGIDGIPNALAAVCSLNDSSTARNNPYFHAAHGVSQILDLPDSEVTTGPTQLFMRSIQGPFEDLLRKRDPVALLLLYLWYRKAGRSIWWIELRARVECPSICSYLRLYHKGNGAVQAFLPGGALADRWN</sequence>
<evidence type="ECO:0000259" key="5">
    <source>
        <dbReference type="PROSITE" id="PS50048"/>
    </source>
</evidence>
<keyword evidence="7" id="KW-1185">Reference proteome</keyword>
<dbReference type="Pfam" id="PF00172">
    <property type="entry name" value="Zn_clus"/>
    <property type="match status" value="1"/>
</dbReference>
<dbReference type="PROSITE" id="PS50048">
    <property type="entry name" value="ZN2_CY6_FUNGAL_2"/>
    <property type="match status" value="1"/>
</dbReference>
<protein>
    <recommendedName>
        <fullName evidence="5">Zn(2)-C6 fungal-type domain-containing protein</fullName>
    </recommendedName>
</protein>
<dbReference type="EMBL" id="NIDN02000116">
    <property type="protein sequence ID" value="RLL96316.1"/>
    <property type="molecule type" value="Genomic_DNA"/>
</dbReference>
<dbReference type="Gene3D" id="4.10.240.10">
    <property type="entry name" value="Zn(2)-C6 fungal-type DNA-binding domain"/>
    <property type="match status" value="1"/>
</dbReference>
<dbReference type="GO" id="GO:0000981">
    <property type="term" value="F:DNA-binding transcription factor activity, RNA polymerase II-specific"/>
    <property type="evidence" value="ECO:0007669"/>
    <property type="project" value="InterPro"/>
</dbReference>
<dbReference type="InterPro" id="IPR001138">
    <property type="entry name" value="Zn2Cys6_DnaBD"/>
</dbReference>
<keyword evidence="4" id="KW-0539">Nucleus</keyword>
<dbReference type="PROSITE" id="PS00463">
    <property type="entry name" value="ZN2_CY6_FUNGAL_1"/>
    <property type="match status" value="1"/>
</dbReference>
<evidence type="ECO:0000313" key="6">
    <source>
        <dbReference type="EMBL" id="RLL96316.1"/>
    </source>
</evidence>
<evidence type="ECO:0000256" key="4">
    <source>
        <dbReference type="ARBA" id="ARBA00023242"/>
    </source>
</evidence>
<dbReference type="CDD" id="cd00067">
    <property type="entry name" value="GAL4"/>
    <property type="match status" value="1"/>
</dbReference>
<reference evidence="6 7" key="1">
    <citation type="submission" date="2018-08" db="EMBL/GenBank/DDBJ databases">
        <title>Draft genome sequences of two Aspergillus turcosus clinical strains isolated from bronchoalveolar lavage fluid: one azole-susceptible and the other azole-resistant.</title>
        <authorList>
            <person name="Parent-Michaud M."/>
            <person name="Dufresne P.J."/>
            <person name="Fournier E."/>
            <person name="Martineau C."/>
            <person name="Moreira S."/>
            <person name="Perkins V."/>
            <person name="De Repentigny L."/>
            <person name="Dufresne S.F."/>
        </authorList>
    </citation>
    <scope>NUCLEOTIDE SEQUENCE [LARGE SCALE GENOMIC DNA]</scope>
    <source>
        <strain evidence="6">HMR AF 1038</strain>
    </source>
</reference>
<feature type="domain" description="Zn(2)-C6 fungal-type" evidence="5">
    <location>
        <begin position="20"/>
        <end position="50"/>
    </location>
</feature>
<evidence type="ECO:0000256" key="2">
    <source>
        <dbReference type="ARBA" id="ARBA00023125"/>
    </source>
</evidence>
<keyword evidence="3" id="KW-0804">Transcription</keyword>
<keyword evidence="2" id="KW-0238">DNA-binding</keyword>
<dbReference type="GO" id="GO:0008270">
    <property type="term" value="F:zinc ion binding"/>
    <property type="evidence" value="ECO:0007669"/>
    <property type="project" value="InterPro"/>
</dbReference>
<keyword evidence="1" id="KW-0805">Transcription regulation</keyword>
<dbReference type="SMART" id="SM00066">
    <property type="entry name" value="GAL4"/>
    <property type="match status" value="1"/>
</dbReference>
<evidence type="ECO:0000256" key="3">
    <source>
        <dbReference type="ARBA" id="ARBA00023163"/>
    </source>
</evidence>
<dbReference type="Proteomes" id="UP000215289">
    <property type="component" value="Unassembled WGS sequence"/>
</dbReference>
<proteinExistence type="predicted"/>
<dbReference type="SUPFAM" id="SSF57701">
    <property type="entry name" value="Zn2/Cys6 DNA-binding domain"/>
    <property type="match status" value="1"/>
</dbReference>
<dbReference type="OrthoDB" id="3031538at2759"/>
<dbReference type="InterPro" id="IPR036864">
    <property type="entry name" value="Zn2-C6_fun-type_DNA-bd_sf"/>
</dbReference>
<accession>A0A3R7II77</accession>
<dbReference type="InterPro" id="IPR052400">
    <property type="entry name" value="Zn2-C6_fungal_TF"/>
</dbReference>
<dbReference type="PANTHER" id="PTHR47657">
    <property type="entry name" value="STEROL REGULATORY ELEMENT-BINDING PROTEIN ECM22"/>
    <property type="match status" value="1"/>
</dbReference>
<gene>
    <name evidence="6" type="ORF">CFD26_105676</name>
</gene>
<dbReference type="GO" id="GO:0003677">
    <property type="term" value="F:DNA binding"/>
    <property type="evidence" value="ECO:0007669"/>
    <property type="project" value="UniProtKB-KW"/>
</dbReference>
<organism evidence="6 7">
    <name type="scientific">Aspergillus turcosus</name>
    <dbReference type="NCBI Taxonomy" id="1245748"/>
    <lineage>
        <taxon>Eukaryota</taxon>
        <taxon>Fungi</taxon>
        <taxon>Dikarya</taxon>
        <taxon>Ascomycota</taxon>
        <taxon>Pezizomycotina</taxon>
        <taxon>Eurotiomycetes</taxon>
        <taxon>Eurotiomycetidae</taxon>
        <taxon>Eurotiales</taxon>
        <taxon>Aspergillaceae</taxon>
        <taxon>Aspergillus</taxon>
        <taxon>Aspergillus subgen. Fumigati</taxon>
    </lineage>
</organism>
<dbReference type="AlphaFoldDB" id="A0A3R7II77"/>
<evidence type="ECO:0000313" key="7">
    <source>
        <dbReference type="Proteomes" id="UP000215289"/>
    </source>
</evidence>
<comment type="caution">
    <text evidence="6">The sequence shown here is derived from an EMBL/GenBank/DDBJ whole genome shotgun (WGS) entry which is preliminary data.</text>
</comment>